<sequence>MKNKKLIYIVVIVLVALVGGIFAKKDDIKLMMEQKEYKNNIKFLVNKKSWKDITSEEDGLYVLTSEDCPYCIRFSSSYEYIVSNIQKKVNVKSYLVEVDMDKDFKDKNYEKFYEKYGLETIPSMLLIKDGKFKVLPTELIDKTHQELNKQ</sequence>
<comment type="caution">
    <text evidence="3">The sequence shown here is derived from an EMBL/GenBank/DDBJ whole genome shotgun (WGS) entry which is preliminary data.</text>
</comment>
<dbReference type="SUPFAM" id="SSF52833">
    <property type="entry name" value="Thioredoxin-like"/>
    <property type="match status" value="1"/>
</dbReference>
<dbReference type="Proteomes" id="UP000440713">
    <property type="component" value="Unassembled WGS sequence"/>
</dbReference>
<dbReference type="InterPro" id="IPR036249">
    <property type="entry name" value="Thioredoxin-like_sf"/>
</dbReference>
<organism evidence="3 4">
    <name type="scientific">Peptostreptococcus porci</name>
    <dbReference type="NCBI Taxonomy" id="2652282"/>
    <lineage>
        <taxon>Bacteria</taxon>
        <taxon>Bacillati</taxon>
        <taxon>Bacillota</taxon>
        <taxon>Clostridia</taxon>
        <taxon>Peptostreptococcales</taxon>
        <taxon>Peptostreptococcaceae</taxon>
        <taxon>Peptostreptococcus</taxon>
    </lineage>
</organism>
<gene>
    <name evidence="3" type="ORF">FYJ71_08015</name>
</gene>
<dbReference type="EMBL" id="VUNE01000004">
    <property type="protein sequence ID" value="MST62914.1"/>
    <property type="molecule type" value="Genomic_DNA"/>
</dbReference>
<keyword evidence="1" id="KW-0472">Membrane</keyword>
<name>A0A6N7XHP8_9FIRM</name>
<protein>
    <submittedName>
        <fullName evidence="3">Thioredoxin fold domain-containing protein</fullName>
    </submittedName>
</protein>
<evidence type="ECO:0000313" key="4">
    <source>
        <dbReference type="Proteomes" id="UP000440713"/>
    </source>
</evidence>
<feature type="transmembrane region" description="Helical" evidence="1">
    <location>
        <begin position="6"/>
        <end position="23"/>
    </location>
</feature>
<proteinExistence type="predicted"/>
<keyword evidence="1" id="KW-0812">Transmembrane</keyword>
<evidence type="ECO:0000313" key="3">
    <source>
        <dbReference type="EMBL" id="MST62914.1"/>
    </source>
</evidence>
<dbReference type="AlphaFoldDB" id="A0A6N7XHP8"/>
<accession>A0A6N7XHP8</accession>
<keyword evidence="4" id="KW-1185">Reference proteome</keyword>
<evidence type="ECO:0000259" key="2">
    <source>
        <dbReference type="Pfam" id="PF13098"/>
    </source>
</evidence>
<reference evidence="3 4" key="1">
    <citation type="submission" date="2019-08" db="EMBL/GenBank/DDBJ databases">
        <title>In-depth cultivation of the pig gut microbiome towards novel bacterial diversity and tailored functional studies.</title>
        <authorList>
            <person name="Wylensek D."/>
            <person name="Hitch T.C.A."/>
            <person name="Clavel T."/>
        </authorList>
    </citation>
    <scope>NUCLEOTIDE SEQUENCE [LARGE SCALE GENOMIC DNA]</scope>
    <source>
        <strain evidence="3 4">WCA-SAB-591-4A-A</strain>
    </source>
</reference>
<feature type="domain" description="Thioredoxin-like fold" evidence="2">
    <location>
        <begin position="60"/>
        <end position="133"/>
    </location>
</feature>
<dbReference type="RefSeq" id="WP_154538391.1">
    <property type="nucleotide sequence ID" value="NZ_JAXEEZ010000116.1"/>
</dbReference>
<evidence type="ECO:0000256" key="1">
    <source>
        <dbReference type="SAM" id="Phobius"/>
    </source>
</evidence>
<dbReference type="Gene3D" id="3.40.30.10">
    <property type="entry name" value="Glutaredoxin"/>
    <property type="match status" value="1"/>
</dbReference>
<dbReference type="InterPro" id="IPR012336">
    <property type="entry name" value="Thioredoxin-like_fold"/>
</dbReference>
<keyword evidence="1" id="KW-1133">Transmembrane helix</keyword>
<dbReference type="Pfam" id="PF13098">
    <property type="entry name" value="Thioredoxin_2"/>
    <property type="match status" value="1"/>
</dbReference>